<dbReference type="EMBL" id="JADEXF010000973">
    <property type="protein sequence ID" value="MBE9107754.1"/>
    <property type="molecule type" value="Genomic_DNA"/>
</dbReference>
<keyword evidence="2" id="KW-1185">Reference proteome</keyword>
<proteinExistence type="predicted"/>
<name>A0ABR9U531_9NOSO</name>
<reference evidence="1 2" key="1">
    <citation type="submission" date="2020-10" db="EMBL/GenBank/DDBJ databases">
        <authorList>
            <person name="Castelo-Branco R."/>
            <person name="Eusebio N."/>
            <person name="Adriana R."/>
            <person name="Vieira A."/>
            <person name="Brugerolle De Fraissinette N."/>
            <person name="Rezende De Castro R."/>
            <person name="Schneider M.P."/>
            <person name="Vasconcelos V."/>
            <person name="Leao P.N."/>
        </authorList>
    </citation>
    <scope>NUCLEOTIDE SEQUENCE [LARGE SCALE GENOMIC DNA]</scope>
    <source>
        <strain evidence="1 2">LEGE 07299</strain>
    </source>
</reference>
<evidence type="ECO:0000313" key="2">
    <source>
        <dbReference type="Proteomes" id="UP000647836"/>
    </source>
</evidence>
<sequence length="188" mass="20804">MYSSLKLQISIDGEEVMLRLSNARNFFILMCLFLSYCYDANSSSAAAPINNQPRFSVNRGCNISFNPQISQFTLRSPITVKGQSSRARCIIRIDTSNTQKQFRLVPLAVKGVVKKGSARVAITSFLLGDKVTPYQITYGNARNFDLTKQILPTNYTTTGKSVLGVNLVLTTTGGELVLTDFKFAVQQK</sequence>
<accession>A0ABR9U531</accession>
<protein>
    <recommendedName>
        <fullName evidence="3">DUF4402 domain-containing protein</fullName>
    </recommendedName>
</protein>
<evidence type="ECO:0000313" key="1">
    <source>
        <dbReference type="EMBL" id="MBE9107754.1"/>
    </source>
</evidence>
<dbReference type="Proteomes" id="UP000647836">
    <property type="component" value="Unassembled WGS sequence"/>
</dbReference>
<comment type="caution">
    <text evidence="1">The sequence shown here is derived from an EMBL/GenBank/DDBJ whole genome shotgun (WGS) entry which is preliminary data.</text>
</comment>
<dbReference type="RefSeq" id="WP_194047837.1">
    <property type="nucleotide sequence ID" value="NZ_JADEXF010000973.1"/>
</dbReference>
<gene>
    <name evidence="1" type="ORF">IQ229_23335</name>
</gene>
<organism evidence="1 2">
    <name type="scientific">Nostoc cf. edaphicum LEGE 07299</name>
    <dbReference type="NCBI Taxonomy" id="2777974"/>
    <lineage>
        <taxon>Bacteria</taxon>
        <taxon>Bacillati</taxon>
        <taxon>Cyanobacteriota</taxon>
        <taxon>Cyanophyceae</taxon>
        <taxon>Nostocales</taxon>
        <taxon>Nostocaceae</taxon>
        <taxon>Nostoc</taxon>
    </lineage>
</organism>
<evidence type="ECO:0008006" key="3">
    <source>
        <dbReference type="Google" id="ProtNLM"/>
    </source>
</evidence>